<name>A0A978UK61_ZIZJJ</name>
<dbReference type="Gene3D" id="3.30.559.10">
    <property type="entry name" value="Chloramphenicol acetyltransferase-like domain"/>
    <property type="match status" value="3"/>
</dbReference>
<feature type="transmembrane region" description="Helical" evidence="2">
    <location>
        <begin position="493"/>
        <end position="513"/>
    </location>
</feature>
<dbReference type="InterPro" id="IPR023213">
    <property type="entry name" value="CAT-like_dom_sf"/>
</dbReference>
<comment type="caution">
    <text evidence="3">The sequence shown here is derived from an EMBL/GenBank/DDBJ whole genome shotgun (WGS) entry which is preliminary data.</text>
</comment>
<keyword evidence="2" id="KW-0472">Membrane</keyword>
<dbReference type="Pfam" id="PF02458">
    <property type="entry name" value="Transferase"/>
    <property type="match status" value="1"/>
</dbReference>
<evidence type="ECO:0000313" key="4">
    <source>
        <dbReference type="Proteomes" id="UP000813462"/>
    </source>
</evidence>
<dbReference type="EMBL" id="JAEACU010000010">
    <property type="protein sequence ID" value="KAH7515213.1"/>
    <property type="molecule type" value="Genomic_DNA"/>
</dbReference>
<evidence type="ECO:0008006" key="5">
    <source>
        <dbReference type="Google" id="ProtNLM"/>
    </source>
</evidence>
<organism evidence="3 4">
    <name type="scientific">Ziziphus jujuba var. spinosa</name>
    <dbReference type="NCBI Taxonomy" id="714518"/>
    <lineage>
        <taxon>Eukaryota</taxon>
        <taxon>Viridiplantae</taxon>
        <taxon>Streptophyta</taxon>
        <taxon>Embryophyta</taxon>
        <taxon>Tracheophyta</taxon>
        <taxon>Spermatophyta</taxon>
        <taxon>Magnoliopsida</taxon>
        <taxon>eudicotyledons</taxon>
        <taxon>Gunneridae</taxon>
        <taxon>Pentapetalae</taxon>
        <taxon>rosids</taxon>
        <taxon>fabids</taxon>
        <taxon>Rosales</taxon>
        <taxon>Rhamnaceae</taxon>
        <taxon>Paliureae</taxon>
        <taxon>Ziziphus</taxon>
    </lineage>
</organism>
<keyword evidence="2" id="KW-1133">Transmembrane helix</keyword>
<dbReference type="PANTHER" id="PTHR31896:SF12">
    <property type="entry name" value="HXXXD-TYPE ACYL-TRANSFERASE FAMILY PROTEIN"/>
    <property type="match status" value="1"/>
</dbReference>
<evidence type="ECO:0000313" key="3">
    <source>
        <dbReference type="EMBL" id="KAH7515213.1"/>
    </source>
</evidence>
<reference evidence="3" key="1">
    <citation type="journal article" date="2021" name="Front. Plant Sci.">
        <title>Chromosome-Scale Genome Assembly for Chinese Sour Jujube and Insights Into Its Genome Evolution and Domestication Signature.</title>
        <authorList>
            <person name="Shen L.-Y."/>
            <person name="Luo H."/>
            <person name="Wang X.-L."/>
            <person name="Wang X.-M."/>
            <person name="Qiu X.-J."/>
            <person name="Liu H."/>
            <person name="Zhou S.-S."/>
            <person name="Jia K.-H."/>
            <person name="Nie S."/>
            <person name="Bao Y.-T."/>
            <person name="Zhang R.-G."/>
            <person name="Yun Q.-Z."/>
            <person name="Chai Y.-H."/>
            <person name="Lu J.-Y."/>
            <person name="Li Y."/>
            <person name="Zhao S.-W."/>
            <person name="Mao J.-F."/>
            <person name="Jia S.-G."/>
            <person name="Mao Y.-M."/>
        </authorList>
    </citation>
    <scope>NUCLEOTIDE SEQUENCE</scope>
    <source>
        <strain evidence="3">AT0</strain>
        <tissue evidence="3">Leaf</tissue>
    </source>
</reference>
<protein>
    <recommendedName>
        <fullName evidence="5">Spermidine hydroxycinnamoyl transferase-like</fullName>
    </recommendedName>
</protein>
<evidence type="ECO:0000256" key="1">
    <source>
        <dbReference type="ARBA" id="ARBA00022679"/>
    </source>
</evidence>
<proteinExistence type="predicted"/>
<accession>A0A978UK61</accession>
<dbReference type="Proteomes" id="UP000813462">
    <property type="component" value="Unassembled WGS sequence"/>
</dbReference>
<sequence>MMANNITIISECLIKPKYVSEDSKLPYHLTPWDLVYTSTQAYIQNGLLYAKPVRQAQGDYEEEAQLVMKTLLENLKESLSHVLVQFYPLAGRLVAVKTKAPPESYSFHVDCSGSSSSSSGVKFIHAKWTGTAELTISHIMSLEGGDVPTSTMHSFFHDDRAVEDLESKSLLSIAVTELVDGVFIACSMSHIVADGNSFWHFFNMWSEVFQQQVQVDSSNKDIVCVKISRPPILKRWFPDGHDPPMLNVPFTPKNDIHSIMKLYEAPKLTARIFRLSAETIAKLKANTNAEYSTCTNSNNKKTFISSYQSVSAFFWRSITRVRRLPPDEMTFFFLAINNRSRLEPPLSQDYFGNSVHTIPVIAKAGELSEKEVGWVAWQLHQAVANYSDKQVRHWLHEWLQSPYTWKADHTISISSVLVNDCTKFNISGNEFGILGKPIAFNFGDRTHMIDGYVYAYSDPDPAAAGDILVEVSLLPHTMRDLQSDQIHAIHLLIYYYLLLLFLLFFWVLQALFMDDREVIDLESKSLLTITVVELVDGIFLGCMLERWFPDGYDPALKVPFALQSYDSFTIPQPPPRRARIFHLSSQARANLKAKAIADLIAANDPCSPNSNGDIHKISSFQAFCAFLWRTITQVGQPGNSTRLWPTTMTPKSANGFVTGSSLRGVLCPISRCNFAVWLSAILPNSAPLIMNLEYWGNLWAFTSGNRNRMSDGSVCACSGREHGSIALDICLSPDAMSRLLSHKHFMESVL</sequence>
<dbReference type="InterPro" id="IPR051283">
    <property type="entry name" value="Sec_Metabolite_Acyltrans"/>
</dbReference>
<keyword evidence="1" id="KW-0808">Transferase</keyword>
<keyword evidence="2" id="KW-0812">Transmembrane</keyword>
<gene>
    <name evidence="3" type="ORF">FEM48_Zijuj10G0003200</name>
</gene>
<evidence type="ECO:0000256" key="2">
    <source>
        <dbReference type="SAM" id="Phobius"/>
    </source>
</evidence>
<dbReference type="PANTHER" id="PTHR31896">
    <property type="entry name" value="FAMILY REGULATORY PROTEIN, PUTATIVE (AFU_ORTHOLOGUE AFUA_3G14730)-RELATED"/>
    <property type="match status" value="1"/>
</dbReference>
<dbReference type="AlphaFoldDB" id="A0A978UK61"/>
<dbReference type="GO" id="GO:0016740">
    <property type="term" value="F:transferase activity"/>
    <property type="evidence" value="ECO:0007669"/>
    <property type="project" value="UniProtKB-KW"/>
</dbReference>